<dbReference type="Proteomes" id="UP000198916">
    <property type="component" value="Unassembled WGS sequence"/>
</dbReference>
<sequence length="55" mass="6530">MQTQLTRFPEYHSIQRLLALKLTLHIIRLEKANNALAEKNKAIEGRMQQLEDRKQ</sequence>
<evidence type="ECO:0000313" key="3">
    <source>
        <dbReference type="Proteomes" id="UP000198916"/>
    </source>
</evidence>
<evidence type="ECO:0000313" key="2">
    <source>
        <dbReference type="EMBL" id="SEL95594.1"/>
    </source>
</evidence>
<accession>A0A1H7UFQ9</accession>
<dbReference type="AlphaFoldDB" id="A0A1H7UFQ9"/>
<organism evidence="2 3">
    <name type="scientific">Parapedobacter koreensis</name>
    <dbReference type="NCBI Taxonomy" id="332977"/>
    <lineage>
        <taxon>Bacteria</taxon>
        <taxon>Pseudomonadati</taxon>
        <taxon>Bacteroidota</taxon>
        <taxon>Sphingobacteriia</taxon>
        <taxon>Sphingobacteriales</taxon>
        <taxon>Sphingobacteriaceae</taxon>
        <taxon>Parapedobacter</taxon>
    </lineage>
</organism>
<evidence type="ECO:0000256" key="1">
    <source>
        <dbReference type="SAM" id="Coils"/>
    </source>
</evidence>
<dbReference type="EMBL" id="FNZR01000015">
    <property type="protein sequence ID" value="SEL95594.1"/>
    <property type="molecule type" value="Genomic_DNA"/>
</dbReference>
<gene>
    <name evidence="2" type="ORF">SAMN05421740_11534</name>
</gene>
<proteinExistence type="predicted"/>
<name>A0A1H7UFQ9_9SPHI</name>
<dbReference type="STRING" id="332977.SAMN05421740_11534"/>
<keyword evidence="1" id="KW-0175">Coiled coil</keyword>
<keyword evidence="3" id="KW-1185">Reference proteome</keyword>
<dbReference type="RefSeq" id="WP_177181280.1">
    <property type="nucleotide sequence ID" value="NZ_FNZR01000015.1"/>
</dbReference>
<feature type="coiled-coil region" evidence="1">
    <location>
        <begin position="26"/>
        <end position="53"/>
    </location>
</feature>
<reference evidence="3" key="1">
    <citation type="submission" date="2016-10" db="EMBL/GenBank/DDBJ databases">
        <authorList>
            <person name="Varghese N."/>
            <person name="Submissions S."/>
        </authorList>
    </citation>
    <scope>NUCLEOTIDE SEQUENCE [LARGE SCALE GENOMIC DNA]</scope>
    <source>
        <strain evidence="3">Jip14</strain>
    </source>
</reference>
<protein>
    <submittedName>
        <fullName evidence="2">Uncharacterized protein</fullName>
    </submittedName>
</protein>